<gene>
    <name evidence="2" type="ORF">UFOPK3967_00431</name>
</gene>
<dbReference type="SUPFAM" id="SSF159245">
    <property type="entry name" value="AttH-like"/>
    <property type="match status" value="1"/>
</dbReference>
<dbReference type="EMBL" id="CAFBOS010000016">
    <property type="protein sequence ID" value="CAB4982203.1"/>
    <property type="molecule type" value="Genomic_DNA"/>
</dbReference>
<evidence type="ECO:0000313" key="2">
    <source>
        <dbReference type="EMBL" id="CAB4982203.1"/>
    </source>
</evidence>
<dbReference type="Pfam" id="PF23213">
    <property type="entry name" value="DUF7065"/>
    <property type="match status" value="1"/>
</dbReference>
<feature type="domain" description="DUF7065" evidence="1">
    <location>
        <begin position="12"/>
        <end position="177"/>
    </location>
</feature>
<reference evidence="2" key="1">
    <citation type="submission" date="2020-05" db="EMBL/GenBank/DDBJ databases">
        <authorList>
            <person name="Chiriac C."/>
            <person name="Salcher M."/>
            <person name="Ghai R."/>
            <person name="Kavagutti S V."/>
        </authorList>
    </citation>
    <scope>NUCLEOTIDE SEQUENCE</scope>
</reference>
<organism evidence="2">
    <name type="scientific">freshwater metagenome</name>
    <dbReference type="NCBI Taxonomy" id="449393"/>
    <lineage>
        <taxon>unclassified sequences</taxon>
        <taxon>metagenomes</taxon>
        <taxon>ecological metagenomes</taxon>
    </lineage>
</organism>
<accession>A0A6J7MV18</accession>
<dbReference type="AlphaFoldDB" id="A0A6J7MV18"/>
<evidence type="ECO:0000259" key="1">
    <source>
        <dbReference type="Pfam" id="PF23213"/>
    </source>
</evidence>
<sequence>MAIVGNDPDLVVSAADDDFHLPTSDDPTWIETVWFPFWLPEIDTSVYARVWFRPNDRQQGGAVNAWAGAGRMVAYDGWTEPFTGFGDLRDLRLANGFHLECLEPLTAYRIRHRSEKIDVDVTFRALMEPNPVPPHESPGMFAGHVEQPGRVTGQVRIGHTTHDIDCGSVRDRSWGPRTMRPGIRIGNAHGTSTDGWAFFAYVNPDAAGHEQITSGYWQHDGRAARLVRGERTTVRDGDFAHTVEIDAHDALGRHLHVRGRCANRQAVDAGSDLYAVLHLVEWDRGDATSAWGENHDIWSKPDWLATGRAPLPAR</sequence>
<proteinExistence type="predicted"/>
<protein>
    <submittedName>
        <fullName evidence="2">Unannotated protein</fullName>
    </submittedName>
</protein>
<dbReference type="InterPro" id="IPR055493">
    <property type="entry name" value="DUF7065"/>
</dbReference>
<name>A0A6J7MV18_9ZZZZ</name>